<protein>
    <submittedName>
        <fullName evidence="2">Transcription regulator LuxR, C-terminal</fullName>
    </submittedName>
</protein>
<dbReference type="SUPFAM" id="SSF46894">
    <property type="entry name" value="C-terminal effector domain of the bipartite response regulators"/>
    <property type="match status" value="1"/>
</dbReference>
<evidence type="ECO:0000259" key="1">
    <source>
        <dbReference type="PROSITE" id="PS50043"/>
    </source>
</evidence>
<dbReference type="SMART" id="SM00421">
    <property type="entry name" value="HTH_LUXR"/>
    <property type="match status" value="1"/>
</dbReference>
<dbReference type="Pfam" id="PF00196">
    <property type="entry name" value="GerE"/>
    <property type="match status" value="1"/>
</dbReference>
<dbReference type="InterPro" id="IPR016032">
    <property type="entry name" value="Sig_transdc_resp-reg_C-effctor"/>
</dbReference>
<dbReference type="PROSITE" id="PS50043">
    <property type="entry name" value="HTH_LUXR_2"/>
    <property type="match status" value="1"/>
</dbReference>
<reference evidence="2" key="1">
    <citation type="submission" date="2020-04" db="EMBL/GenBank/DDBJ databases">
        <authorList>
            <person name="Chiriac C."/>
            <person name="Salcher M."/>
            <person name="Ghai R."/>
            <person name="Kavagutti S V."/>
        </authorList>
    </citation>
    <scope>NUCLEOTIDE SEQUENCE</scope>
</reference>
<dbReference type="Gene3D" id="1.10.10.10">
    <property type="entry name" value="Winged helix-like DNA-binding domain superfamily/Winged helix DNA-binding domain"/>
    <property type="match status" value="1"/>
</dbReference>
<dbReference type="GO" id="GO:0006355">
    <property type="term" value="P:regulation of DNA-templated transcription"/>
    <property type="evidence" value="ECO:0007669"/>
    <property type="project" value="InterPro"/>
</dbReference>
<gene>
    <name evidence="2" type="ORF">UFOVP130_28</name>
</gene>
<proteinExistence type="predicted"/>
<dbReference type="PROSITE" id="PS00622">
    <property type="entry name" value="HTH_LUXR_1"/>
    <property type="match status" value="1"/>
</dbReference>
<name>A0A6J5L9S6_9CAUD</name>
<feature type="domain" description="HTH luxR-type" evidence="1">
    <location>
        <begin position="61"/>
        <end position="126"/>
    </location>
</feature>
<dbReference type="GO" id="GO:0003677">
    <property type="term" value="F:DNA binding"/>
    <property type="evidence" value="ECO:0007669"/>
    <property type="project" value="InterPro"/>
</dbReference>
<dbReference type="EMBL" id="LR796251">
    <property type="protein sequence ID" value="CAB4130715.1"/>
    <property type="molecule type" value="Genomic_DNA"/>
</dbReference>
<dbReference type="InterPro" id="IPR036388">
    <property type="entry name" value="WH-like_DNA-bd_sf"/>
</dbReference>
<accession>A0A6J5L9S6</accession>
<dbReference type="InterPro" id="IPR000792">
    <property type="entry name" value="Tscrpt_reg_LuxR_C"/>
</dbReference>
<organism evidence="2">
    <name type="scientific">uncultured Caudovirales phage</name>
    <dbReference type="NCBI Taxonomy" id="2100421"/>
    <lineage>
        <taxon>Viruses</taxon>
        <taxon>Duplodnaviria</taxon>
        <taxon>Heunggongvirae</taxon>
        <taxon>Uroviricota</taxon>
        <taxon>Caudoviricetes</taxon>
        <taxon>Peduoviridae</taxon>
        <taxon>Maltschvirus</taxon>
        <taxon>Maltschvirus maltsch</taxon>
    </lineage>
</organism>
<evidence type="ECO:0000313" key="2">
    <source>
        <dbReference type="EMBL" id="CAB4130715.1"/>
    </source>
</evidence>
<sequence>MDAVRPMPGWTKSFCGGRTCPGCGLVIAEEAQATLVEIEPVEACAASLSRCALWHRSCAIAADPLLAFTPKELAIGELLTRGRTSGTIARLLKVSESTVKGKLTRMKRKSGTTHRGGIVLFLRRANEARQALKRAA</sequence>